<protein>
    <submittedName>
        <fullName evidence="1">Uncharacterized protein</fullName>
    </submittedName>
</protein>
<comment type="caution">
    <text evidence="1">The sequence shown here is derived from an EMBL/GenBank/DDBJ whole genome shotgun (WGS) entry which is preliminary data.</text>
</comment>
<dbReference type="Proteomes" id="UP001281761">
    <property type="component" value="Unassembled WGS sequence"/>
</dbReference>
<keyword evidence="2" id="KW-1185">Reference proteome</keyword>
<reference evidence="1 2" key="1">
    <citation type="journal article" date="2022" name="bioRxiv">
        <title>Genomics of Preaxostyla Flagellates Illuminates Evolutionary Transitions and the Path Towards Mitochondrial Loss.</title>
        <authorList>
            <person name="Novak L.V.F."/>
            <person name="Treitli S.C."/>
            <person name="Pyrih J."/>
            <person name="Halakuc P."/>
            <person name="Pipaliya S.V."/>
            <person name="Vacek V."/>
            <person name="Brzon O."/>
            <person name="Soukal P."/>
            <person name="Eme L."/>
            <person name="Dacks J.B."/>
            <person name="Karnkowska A."/>
            <person name="Elias M."/>
            <person name="Hampl V."/>
        </authorList>
    </citation>
    <scope>NUCLEOTIDE SEQUENCE [LARGE SCALE GENOMIC DNA]</scope>
    <source>
        <strain evidence="1">NAU3</strain>
        <tissue evidence="1">Gut</tissue>
    </source>
</reference>
<organism evidence="1 2">
    <name type="scientific">Blattamonas nauphoetae</name>
    <dbReference type="NCBI Taxonomy" id="2049346"/>
    <lineage>
        <taxon>Eukaryota</taxon>
        <taxon>Metamonada</taxon>
        <taxon>Preaxostyla</taxon>
        <taxon>Oxymonadida</taxon>
        <taxon>Blattamonas</taxon>
    </lineage>
</organism>
<proteinExistence type="predicted"/>
<gene>
    <name evidence="1" type="ORF">BLNAU_21671</name>
</gene>
<evidence type="ECO:0000313" key="2">
    <source>
        <dbReference type="Proteomes" id="UP001281761"/>
    </source>
</evidence>
<evidence type="ECO:0000313" key="1">
    <source>
        <dbReference type="EMBL" id="KAK2943414.1"/>
    </source>
</evidence>
<name>A0ABQ9WV87_9EUKA</name>
<accession>A0ABQ9WV87</accession>
<sequence length="121" mass="12608">MLNGSPGLLRGSTIKCYLVNSNVLCAIPAMTARSQVHSSAARVGANPGVDCDVSLYSSDRAIKGHPADFDELSATSQHLPSQLTKTGDPGIDDLPLQPLAVKERPEILSLAEALTAVIGTL</sequence>
<dbReference type="EMBL" id="JARBJD010000348">
    <property type="protein sequence ID" value="KAK2943414.1"/>
    <property type="molecule type" value="Genomic_DNA"/>
</dbReference>